<evidence type="ECO:0000313" key="2">
    <source>
        <dbReference type="EMBL" id="KAJ3054637.1"/>
    </source>
</evidence>
<evidence type="ECO:0000313" key="3">
    <source>
        <dbReference type="Proteomes" id="UP001212841"/>
    </source>
</evidence>
<sequence length="586" mass="66948">MKNDDPFDPVPAKDLGNVASWSLKALQNYAEELRVGYVRATRCFKGRVEFRDKYVEPSLRDEKHEKAIAAAERRWKQFLEHLFALHSALIAYQSSKRDVEKPVNSTESPTQTQISKQGRQQRRKNTRLLAAHLSETSELDQAISDFLLLFEKDGLDAGAALKMEEESLADYFFDRTNALMAERRRAFKAREAPRLLLYLARNFHTRPATEIAFPEEVRQAARNIKEMSDIELTRELVMGMVAIRRFLEAIGRDIPRFGAQKDLNTLFCSIASHPVAGLFRHDARFSSFNGHHAFHMKWLIAIRKEVGDVAKLDFSKLADQKLLHNVSFVSEGLVEAAPDMINSHSFIACLTPKLQILQRSTVTPMKRSAYCRIMESFLGKVGKLGKAGDFGQEICSKGLLMMVEEKLDFKNVVLDPAQFLLSILDYPWPKSPSVLYRLATSSFVEPKALTAFEIHCPSIGVEETTETIDLVNSFFGKVPFWLFLRTEKMVALEIILTAWTMARCQYRLFRTTRITRDSLLDCGSTDWIKDAEKCATDRELFALVEAEMKGFRGRKCNTERFTIEMDGQQCDADGAWAVWIIAWRRV</sequence>
<organism evidence="2 3">
    <name type="scientific">Rhizophlyctis rosea</name>
    <dbReference type="NCBI Taxonomy" id="64517"/>
    <lineage>
        <taxon>Eukaryota</taxon>
        <taxon>Fungi</taxon>
        <taxon>Fungi incertae sedis</taxon>
        <taxon>Chytridiomycota</taxon>
        <taxon>Chytridiomycota incertae sedis</taxon>
        <taxon>Chytridiomycetes</taxon>
        <taxon>Rhizophlyctidales</taxon>
        <taxon>Rhizophlyctidaceae</taxon>
        <taxon>Rhizophlyctis</taxon>
    </lineage>
</organism>
<reference evidence="2" key="1">
    <citation type="submission" date="2020-05" db="EMBL/GenBank/DDBJ databases">
        <title>Phylogenomic resolution of chytrid fungi.</title>
        <authorList>
            <person name="Stajich J.E."/>
            <person name="Amses K."/>
            <person name="Simmons R."/>
            <person name="Seto K."/>
            <person name="Myers J."/>
            <person name="Bonds A."/>
            <person name="Quandt C.A."/>
            <person name="Barry K."/>
            <person name="Liu P."/>
            <person name="Grigoriev I."/>
            <person name="Longcore J.E."/>
            <person name="James T.Y."/>
        </authorList>
    </citation>
    <scope>NUCLEOTIDE SEQUENCE</scope>
    <source>
        <strain evidence="2">JEL0318</strain>
    </source>
</reference>
<dbReference type="AlphaFoldDB" id="A0AAD5X7G6"/>
<feature type="region of interest" description="Disordered" evidence="1">
    <location>
        <begin position="99"/>
        <end position="123"/>
    </location>
</feature>
<accession>A0AAD5X7G6</accession>
<feature type="compositionally biased region" description="Polar residues" evidence="1">
    <location>
        <begin position="103"/>
        <end position="118"/>
    </location>
</feature>
<proteinExistence type="predicted"/>
<name>A0AAD5X7G6_9FUNG</name>
<evidence type="ECO:0000256" key="1">
    <source>
        <dbReference type="SAM" id="MobiDB-lite"/>
    </source>
</evidence>
<dbReference type="EMBL" id="JADGJD010000124">
    <property type="protein sequence ID" value="KAJ3054637.1"/>
    <property type="molecule type" value="Genomic_DNA"/>
</dbReference>
<protein>
    <submittedName>
        <fullName evidence="2">Uncharacterized protein</fullName>
    </submittedName>
</protein>
<dbReference type="Proteomes" id="UP001212841">
    <property type="component" value="Unassembled WGS sequence"/>
</dbReference>
<comment type="caution">
    <text evidence="2">The sequence shown here is derived from an EMBL/GenBank/DDBJ whole genome shotgun (WGS) entry which is preliminary data.</text>
</comment>
<gene>
    <name evidence="2" type="ORF">HK097_001245</name>
</gene>
<keyword evidence="3" id="KW-1185">Reference proteome</keyword>